<dbReference type="GO" id="GO:0016301">
    <property type="term" value="F:kinase activity"/>
    <property type="evidence" value="ECO:0007669"/>
    <property type="project" value="UniProtKB-KW"/>
</dbReference>
<dbReference type="OrthoDB" id="9808041at2"/>
<reference evidence="14" key="1">
    <citation type="submission" date="2010-05" db="EMBL/GenBank/DDBJ databases">
        <title>The draft genome of Desulfonatronospira thiodismutans ASO3-1.</title>
        <authorList>
            <consortium name="US DOE Joint Genome Institute (JGI-PGF)"/>
            <person name="Lucas S."/>
            <person name="Copeland A."/>
            <person name="Lapidus A."/>
            <person name="Cheng J.-F."/>
            <person name="Bruce D."/>
            <person name="Goodwin L."/>
            <person name="Pitluck S."/>
            <person name="Chertkov O."/>
            <person name="Brettin T."/>
            <person name="Detter J.C."/>
            <person name="Han C."/>
            <person name="Land M.L."/>
            <person name="Hauser L."/>
            <person name="Kyrpides N."/>
            <person name="Mikhailova N."/>
            <person name="Muyzer G."/>
            <person name="Woyke T."/>
        </authorList>
    </citation>
    <scope>NUCLEOTIDE SEQUENCE [LARGE SCALE GENOMIC DNA]</scope>
    <source>
        <strain evidence="14">ASO3-1</strain>
    </source>
</reference>
<dbReference type="PANTHER" id="PTHR43071">
    <property type="entry name" value="2-AMINO-4-HYDROXY-6-HYDROXYMETHYLDIHYDROPTERIDINE PYROPHOSPHOKINASE"/>
    <property type="match status" value="1"/>
</dbReference>
<dbReference type="SUPFAM" id="SSF55083">
    <property type="entry name" value="6-hydroxymethyl-7,8-dihydropterin pyrophosphokinase, HPPK"/>
    <property type="match status" value="1"/>
</dbReference>
<dbReference type="AlphaFoldDB" id="D6SM19"/>
<dbReference type="RefSeq" id="WP_008868859.1">
    <property type="nucleotide sequence ID" value="NZ_ACJN02000001.1"/>
</dbReference>
<evidence type="ECO:0000256" key="12">
    <source>
        <dbReference type="ARBA" id="ARBA00033413"/>
    </source>
</evidence>
<evidence type="ECO:0000256" key="2">
    <source>
        <dbReference type="ARBA" id="ARBA00005810"/>
    </source>
</evidence>
<evidence type="ECO:0000256" key="5">
    <source>
        <dbReference type="ARBA" id="ARBA00022679"/>
    </source>
</evidence>
<evidence type="ECO:0000256" key="11">
    <source>
        <dbReference type="ARBA" id="ARBA00029766"/>
    </source>
</evidence>
<dbReference type="PROSITE" id="PS00794">
    <property type="entry name" value="HPPK"/>
    <property type="match status" value="1"/>
</dbReference>
<keyword evidence="9" id="KW-0289">Folate biosynthesis</keyword>
<dbReference type="GO" id="GO:0003848">
    <property type="term" value="F:2-amino-4-hydroxy-6-hydroxymethyldihydropteridine diphosphokinase activity"/>
    <property type="evidence" value="ECO:0007669"/>
    <property type="project" value="UniProtKB-EC"/>
</dbReference>
<evidence type="ECO:0000256" key="6">
    <source>
        <dbReference type="ARBA" id="ARBA00022741"/>
    </source>
</evidence>
<evidence type="ECO:0000256" key="3">
    <source>
        <dbReference type="ARBA" id="ARBA00013253"/>
    </source>
</evidence>
<evidence type="ECO:0000256" key="9">
    <source>
        <dbReference type="ARBA" id="ARBA00022909"/>
    </source>
</evidence>
<comment type="function">
    <text evidence="10">Catalyzes the transfer of pyrophosphate from adenosine triphosphate (ATP) to 6-hydroxymethyl-7,8-dihydropterin, an enzymatic step in folate biosynthesis pathway.</text>
</comment>
<dbReference type="PANTHER" id="PTHR43071:SF1">
    <property type="entry name" value="2-AMINO-4-HYDROXY-6-HYDROXYMETHYLDIHYDROPTERIDINE PYROPHOSPHOKINASE"/>
    <property type="match status" value="1"/>
</dbReference>
<evidence type="ECO:0000259" key="13">
    <source>
        <dbReference type="PROSITE" id="PS00794"/>
    </source>
</evidence>
<keyword evidence="6" id="KW-0547">Nucleotide-binding</keyword>
<evidence type="ECO:0000256" key="8">
    <source>
        <dbReference type="ARBA" id="ARBA00022840"/>
    </source>
</evidence>
<gene>
    <name evidence="14" type="ORF">Dthio_PD3159</name>
</gene>
<comment type="similarity">
    <text evidence="2">Belongs to the HPPK family.</text>
</comment>
<keyword evidence="15" id="KW-1185">Reference proteome</keyword>
<evidence type="ECO:0000256" key="1">
    <source>
        <dbReference type="ARBA" id="ARBA00005051"/>
    </source>
</evidence>
<keyword evidence="8" id="KW-0067">ATP-binding</keyword>
<dbReference type="eggNOG" id="COG0801">
    <property type="taxonomic scope" value="Bacteria"/>
</dbReference>
<accession>D6SM19</accession>
<protein>
    <recommendedName>
        <fullName evidence="4">2-amino-4-hydroxy-6-hydroxymethyldihydropteridine pyrophosphokinase</fullName>
        <ecNumber evidence="3">2.7.6.3</ecNumber>
    </recommendedName>
    <alternativeName>
        <fullName evidence="11">6-hydroxymethyl-7,8-dihydropterin pyrophosphokinase</fullName>
    </alternativeName>
    <alternativeName>
        <fullName evidence="12">7,8-dihydro-6-hydroxymethylpterin-pyrophosphokinase</fullName>
    </alternativeName>
</protein>
<comment type="pathway">
    <text evidence="1">Cofactor biosynthesis; tetrahydrofolate biosynthesis; 2-amino-4-hydroxy-6-hydroxymethyl-7,8-dihydropteridine diphosphate from 7,8-dihydroneopterin triphosphate: step 4/4.</text>
</comment>
<keyword evidence="5 14" id="KW-0808">Transferase</keyword>
<dbReference type="InterPro" id="IPR035907">
    <property type="entry name" value="Hppk_sf"/>
</dbReference>
<proteinExistence type="inferred from homology"/>
<dbReference type="InterPro" id="IPR000550">
    <property type="entry name" value="Hppk"/>
</dbReference>
<name>D6SM19_9BACT</name>
<evidence type="ECO:0000256" key="10">
    <source>
        <dbReference type="ARBA" id="ARBA00029409"/>
    </source>
</evidence>
<dbReference type="NCBIfam" id="TIGR01498">
    <property type="entry name" value="folK"/>
    <property type="match status" value="1"/>
</dbReference>
<dbReference type="EC" id="2.7.6.3" evidence="3"/>
<comment type="caution">
    <text evidence="14">The sequence shown here is derived from an EMBL/GenBank/DDBJ whole genome shotgun (WGS) entry which is preliminary data.</text>
</comment>
<evidence type="ECO:0000256" key="4">
    <source>
        <dbReference type="ARBA" id="ARBA00016218"/>
    </source>
</evidence>
<evidence type="ECO:0000313" key="15">
    <source>
        <dbReference type="Proteomes" id="UP000005496"/>
    </source>
</evidence>
<dbReference type="CDD" id="cd00483">
    <property type="entry name" value="HPPK"/>
    <property type="match status" value="1"/>
</dbReference>
<dbReference type="Pfam" id="PF01288">
    <property type="entry name" value="HPPK"/>
    <property type="match status" value="1"/>
</dbReference>
<organism evidence="14 15">
    <name type="scientific">Desulfonatronospira thiodismutans ASO3-1</name>
    <dbReference type="NCBI Taxonomy" id="555779"/>
    <lineage>
        <taxon>Bacteria</taxon>
        <taxon>Pseudomonadati</taxon>
        <taxon>Thermodesulfobacteriota</taxon>
        <taxon>Desulfovibrionia</taxon>
        <taxon>Desulfovibrionales</taxon>
        <taxon>Desulfonatronovibrionaceae</taxon>
        <taxon>Desulfonatronospira</taxon>
    </lineage>
</organism>
<dbReference type="Gene3D" id="3.30.70.560">
    <property type="entry name" value="7,8-Dihydro-6-hydroxymethylpterin-pyrophosphokinase HPPK"/>
    <property type="match status" value="1"/>
</dbReference>
<feature type="domain" description="7,8-dihydro-6-hydroxymethylpterin-pyrophosphokinase" evidence="13">
    <location>
        <begin position="99"/>
        <end position="110"/>
    </location>
</feature>
<dbReference type="UniPathway" id="UPA00077">
    <property type="reaction ID" value="UER00155"/>
</dbReference>
<dbReference type="EMBL" id="ACJN02000001">
    <property type="protein sequence ID" value="EFI35730.1"/>
    <property type="molecule type" value="Genomic_DNA"/>
</dbReference>
<evidence type="ECO:0000313" key="14">
    <source>
        <dbReference type="EMBL" id="EFI35730.1"/>
    </source>
</evidence>
<keyword evidence="7" id="KW-0418">Kinase</keyword>
<dbReference type="Proteomes" id="UP000005496">
    <property type="component" value="Unassembled WGS sequence"/>
</dbReference>
<evidence type="ECO:0000256" key="7">
    <source>
        <dbReference type="ARBA" id="ARBA00022777"/>
    </source>
</evidence>
<dbReference type="GO" id="GO:0005524">
    <property type="term" value="F:ATP binding"/>
    <property type="evidence" value="ECO:0007669"/>
    <property type="project" value="UniProtKB-KW"/>
</dbReference>
<dbReference type="GO" id="GO:0046654">
    <property type="term" value="P:tetrahydrofolate biosynthetic process"/>
    <property type="evidence" value="ECO:0007669"/>
    <property type="project" value="UniProtKB-UniPathway"/>
</dbReference>
<sequence>MKYSDCSEFMQDIFISLGSNMGNPADNLERAAQLLTDLPGLSLVKKSSVYLTEPQGMKDQPWFANQVMWMRCGDSWQPLDLLAALKELEKNMGRIPGPRNGPRVIDLDILLFAGMEINEEGLILPHHGLGSRAFVLIPLLEIFPELVLPDGQVAARLLQGLEFRLEGHKIFQT</sequence>
<dbReference type="GO" id="GO:0046656">
    <property type="term" value="P:folic acid biosynthetic process"/>
    <property type="evidence" value="ECO:0007669"/>
    <property type="project" value="UniProtKB-KW"/>
</dbReference>